<sequence>MRIARGLAGGIILSIFCACGTIKPMEPADASSVASINTALGKRANEYQAESAKWGGTEAWNNIPLIVLGAGGVAASAFATGAAKGNWVVGLALTAGAWALGYSTLAPDTKQDAYSTAATQLSCLADKSKRADDSPNTGLSTESKQLVSSVKILTDGIDHVNGLRANVPSKLDDNGKNAVAAADAIVAKAKGALDAGNAELDARSSIPLTLKSLLYAIDRKTQLAARSKVLTVADVTGALSSVKGGAPTGGGAAGAVPTGGVGSGVQNLVYGIDKLSGATHEYADAANKLSIAADPVANNPVVGGKIYTGTLASFAQCTSDK</sequence>
<gene>
    <name evidence="1" type="ORF">VL15_36140</name>
</gene>
<dbReference type="RefSeq" id="WP_048251572.1">
    <property type="nucleotide sequence ID" value="NZ_LDWR01000082.1"/>
</dbReference>
<dbReference type="PATRIC" id="fig|292.27.peg.8352"/>
<dbReference type="AlphaFoldDB" id="A0A0J5WGH3"/>
<protein>
    <recommendedName>
        <fullName evidence="3">Lipoprotein</fullName>
    </recommendedName>
</protein>
<dbReference type="PROSITE" id="PS51257">
    <property type="entry name" value="PROKAR_LIPOPROTEIN"/>
    <property type="match status" value="1"/>
</dbReference>
<reference evidence="1 2" key="1">
    <citation type="submission" date="2015-05" db="EMBL/GenBank/DDBJ databases">
        <title>Draft genome of Burkholderia cepacia LK29.</title>
        <authorList>
            <person name="Chan X.Y."/>
        </authorList>
    </citation>
    <scope>NUCLEOTIDE SEQUENCE [LARGE SCALE GENOMIC DNA]</scope>
    <source>
        <strain evidence="1 2">LK29</strain>
    </source>
</reference>
<accession>A0A0J5WGH3</accession>
<organism evidence="1 2">
    <name type="scientific">Burkholderia cepacia</name>
    <name type="common">Pseudomonas cepacia</name>
    <dbReference type="NCBI Taxonomy" id="292"/>
    <lineage>
        <taxon>Bacteria</taxon>
        <taxon>Pseudomonadati</taxon>
        <taxon>Pseudomonadota</taxon>
        <taxon>Betaproteobacteria</taxon>
        <taxon>Burkholderiales</taxon>
        <taxon>Burkholderiaceae</taxon>
        <taxon>Burkholderia</taxon>
        <taxon>Burkholderia cepacia complex</taxon>
    </lineage>
</organism>
<name>A0A0J5WGH3_BURCE</name>
<evidence type="ECO:0008006" key="3">
    <source>
        <dbReference type="Google" id="ProtNLM"/>
    </source>
</evidence>
<evidence type="ECO:0000313" key="2">
    <source>
        <dbReference type="Proteomes" id="UP000036338"/>
    </source>
</evidence>
<dbReference type="EMBL" id="LDWR01000082">
    <property type="protein sequence ID" value="KML46110.1"/>
    <property type="molecule type" value="Genomic_DNA"/>
</dbReference>
<proteinExistence type="predicted"/>
<dbReference type="Proteomes" id="UP000036338">
    <property type="component" value="Unassembled WGS sequence"/>
</dbReference>
<evidence type="ECO:0000313" key="1">
    <source>
        <dbReference type="EMBL" id="KML46110.1"/>
    </source>
</evidence>
<comment type="caution">
    <text evidence="1">The sequence shown here is derived from an EMBL/GenBank/DDBJ whole genome shotgun (WGS) entry which is preliminary data.</text>
</comment>